<proteinExistence type="predicted"/>
<sequence length="165" mass="18215">MNVTRRKLWATQLARHAAEDRELLRRATAERQAAEEALRSAKEREDLVALMATASGTALSKAEAWLSALDEPLAEGETGVADPVAEAVPCSQPRVSVAAVIQDFLRMQVEATYAEIKDEVGKMRPDVKAENCARDLNRMVKRGILTRPRTGSYRLAVKESEPVRS</sequence>
<evidence type="ECO:0000313" key="2">
    <source>
        <dbReference type="EMBL" id="MFC4983386.1"/>
    </source>
</evidence>
<organism evidence="2 3">
    <name type="scientific">Streptomyces atroolivaceus</name>
    <dbReference type="NCBI Taxonomy" id="66869"/>
    <lineage>
        <taxon>Bacteria</taxon>
        <taxon>Bacillati</taxon>
        <taxon>Actinomycetota</taxon>
        <taxon>Actinomycetes</taxon>
        <taxon>Kitasatosporales</taxon>
        <taxon>Streptomycetaceae</taxon>
        <taxon>Streptomyces</taxon>
    </lineage>
</organism>
<name>A0ABV9VLK8_STRAZ</name>
<keyword evidence="1" id="KW-0175">Coiled coil</keyword>
<dbReference type="GeneID" id="31237440"/>
<dbReference type="EMBL" id="JBHSJE010000016">
    <property type="protein sequence ID" value="MFC4983386.1"/>
    <property type="molecule type" value="Genomic_DNA"/>
</dbReference>
<gene>
    <name evidence="2" type="ORF">ACFPL4_34495</name>
</gene>
<dbReference type="RefSeq" id="WP_033305635.1">
    <property type="nucleotide sequence ID" value="NZ_JBHSJE010000016.1"/>
</dbReference>
<keyword evidence="3" id="KW-1185">Reference proteome</keyword>
<feature type="coiled-coil region" evidence="1">
    <location>
        <begin position="17"/>
        <end position="44"/>
    </location>
</feature>
<evidence type="ECO:0000313" key="3">
    <source>
        <dbReference type="Proteomes" id="UP001595908"/>
    </source>
</evidence>
<protein>
    <submittedName>
        <fullName evidence="2">Uncharacterized protein</fullName>
    </submittedName>
</protein>
<dbReference type="Proteomes" id="UP001595908">
    <property type="component" value="Unassembled WGS sequence"/>
</dbReference>
<evidence type="ECO:0000256" key="1">
    <source>
        <dbReference type="SAM" id="Coils"/>
    </source>
</evidence>
<comment type="caution">
    <text evidence="2">The sequence shown here is derived from an EMBL/GenBank/DDBJ whole genome shotgun (WGS) entry which is preliminary data.</text>
</comment>
<reference evidence="3" key="1">
    <citation type="journal article" date="2019" name="Int. J. Syst. Evol. Microbiol.">
        <title>The Global Catalogue of Microorganisms (GCM) 10K type strain sequencing project: providing services to taxonomists for standard genome sequencing and annotation.</title>
        <authorList>
            <consortium name="The Broad Institute Genomics Platform"/>
            <consortium name="The Broad Institute Genome Sequencing Center for Infectious Disease"/>
            <person name="Wu L."/>
            <person name="Ma J."/>
        </authorList>
    </citation>
    <scope>NUCLEOTIDE SEQUENCE [LARGE SCALE GENOMIC DNA]</scope>
    <source>
        <strain evidence="3">ICMP 257</strain>
    </source>
</reference>
<accession>A0ABV9VLK8</accession>